<dbReference type="Pfam" id="PF03645">
    <property type="entry name" value="Tctex-1"/>
    <property type="match status" value="1"/>
</dbReference>
<dbReference type="KEGG" id="ngr:NAEGRDRAFT_29177"/>
<dbReference type="Gene3D" id="3.30.1140.40">
    <property type="entry name" value="Tctex-1"/>
    <property type="match status" value="1"/>
</dbReference>
<dbReference type="CDD" id="cd21455">
    <property type="entry name" value="DLC-like_DYNLT1_DYNLT3"/>
    <property type="match status" value="1"/>
</dbReference>
<evidence type="ECO:0000313" key="2">
    <source>
        <dbReference type="Proteomes" id="UP000006671"/>
    </source>
</evidence>
<dbReference type="OMA" id="VNQWTSA"/>
<dbReference type="GO" id="GO:0007018">
    <property type="term" value="P:microtubule-based movement"/>
    <property type="evidence" value="ECO:0007669"/>
    <property type="project" value="TreeGrafter"/>
</dbReference>
<dbReference type="EMBL" id="GG738845">
    <property type="protein sequence ID" value="EFC50583.1"/>
    <property type="molecule type" value="Genomic_DNA"/>
</dbReference>
<name>D2UX82_NAEGR</name>
<dbReference type="InParanoid" id="D2UX82"/>
<dbReference type="OrthoDB" id="10059120at2759"/>
<evidence type="ECO:0000313" key="1">
    <source>
        <dbReference type="EMBL" id="EFC50583.1"/>
    </source>
</evidence>
<organism evidence="2">
    <name type="scientific">Naegleria gruberi</name>
    <name type="common">Amoeba</name>
    <dbReference type="NCBI Taxonomy" id="5762"/>
    <lineage>
        <taxon>Eukaryota</taxon>
        <taxon>Discoba</taxon>
        <taxon>Heterolobosea</taxon>
        <taxon>Tetramitia</taxon>
        <taxon>Eutetramitia</taxon>
        <taxon>Vahlkampfiidae</taxon>
        <taxon>Naegleria</taxon>
    </lineage>
</organism>
<sequence>MHNEKDLALDKEKIQRIVKDAVESVIQHDTPYDHSKVTHWVNNIIDKTMKATTGLSKPFKYIVTCVIVQNNGAGFHTASSCYWETTDDSYIDKFEGQNLYCITSVYWISL</sequence>
<proteinExistence type="predicted"/>
<dbReference type="InterPro" id="IPR038586">
    <property type="entry name" value="Tctex-1-like_sf"/>
</dbReference>
<dbReference type="GO" id="GO:0005737">
    <property type="term" value="C:cytoplasm"/>
    <property type="evidence" value="ECO:0007669"/>
    <property type="project" value="TreeGrafter"/>
</dbReference>
<dbReference type="GO" id="GO:0005868">
    <property type="term" value="C:cytoplasmic dynein complex"/>
    <property type="evidence" value="ECO:0007669"/>
    <property type="project" value="TreeGrafter"/>
</dbReference>
<dbReference type="PANTHER" id="PTHR21255">
    <property type="entry name" value="T-COMPLEX-ASSOCIATED-TESTIS-EXPRESSED 1/ DYNEIN LIGHT CHAIN"/>
    <property type="match status" value="1"/>
</dbReference>
<keyword evidence="2" id="KW-1185">Reference proteome</keyword>
<dbReference type="GO" id="GO:0045505">
    <property type="term" value="F:dynein intermediate chain binding"/>
    <property type="evidence" value="ECO:0007669"/>
    <property type="project" value="TreeGrafter"/>
</dbReference>
<dbReference type="STRING" id="5762.D2UX82"/>
<reference evidence="1 2" key="1">
    <citation type="journal article" date="2010" name="Cell">
        <title>The genome of Naegleria gruberi illuminates early eukaryotic versatility.</title>
        <authorList>
            <person name="Fritz-Laylin L.K."/>
            <person name="Prochnik S.E."/>
            <person name="Ginger M.L."/>
            <person name="Dacks J.B."/>
            <person name="Carpenter M.L."/>
            <person name="Field M.C."/>
            <person name="Kuo A."/>
            <person name="Paredez A."/>
            <person name="Chapman J."/>
            <person name="Pham J."/>
            <person name="Shu S."/>
            <person name="Neupane R."/>
            <person name="Cipriano M."/>
            <person name="Mancuso J."/>
            <person name="Tu H."/>
            <person name="Salamov A."/>
            <person name="Lindquist E."/>
            <person name="Shapiro H."/>
            <person name="Lucas S."/>
            <person name="Grigoriev I.V."/>
            <person name="Cande W.Z."/>
            <person name="Fulton C."/>
            <person name="Rokhsar D.S."/>
            <person name="Dawson S.C."/>
        </authorList>
    </citation>
    <scope>NUCLEOTIDE SEQUENCE [LARGE SCALE GENOMIC DNA]</scope>
    <source>
        <strain evidence="1 2">NEG-M</strain>
    </source>
</reference>
<dbReference type="RefSeq" id="XP_002683327.1">
    <property type="nucleotide sequence ID" value="XM_002683281.1"/>
</dbReference>
<dbReference type="PANTHER" id="PTHR21255:SF4">
    <property type="entry name" value="DYNEIN LIGHT CHAIN TCTEX-TYPE"/>
    <property type="match status" value="1"/>
</dbReference>
<evidence type="ECO:0008006" key="3">
    <source>
        <dbReference type="Google" id="ProtNLM"/>
    </source>
</evidence>
<dbReference type="eggNOG" id="KOG4081">
    <property type="taxonomic scope" value="Eukaryota"/>
</dbReference>
<gene>
    <name evidence="1" type="ORF">NAEGRDRAFT_29177</name>
</gene>
<dbReference type="GeneID" id="8864033"/>
<protein>
    <recommendedName>
        <fullName evidence="3">Dynein light chain</fullName>
    </recommendedName>
</protein>
<dbReference type="VEuPathDB" id="AmoebaDB:NAEGRDRAFT_29177"/>
<dbReference type="Proteomes" id="UP000006671">
    <property type="component" value="Unassembled WGS sequence"/>
</dbReference>
<dbReference type="AlphaFoldDB" id="D2UX82"/>
<dbReference type="InterPro" id="IPR005334">
    <property type="entry name" value="Tctex-1-like"/>
</dbReference>
<accession>D2UX82</accession>